<dbReference type="InterPro" id="IPR011251">
    <property type="entry name" value="Luciferase-like_dom"/>
</dbReference>
<evidence type="ECO:0000256" key="1">
    <source>
        <dbReference type="ARBA" id="ARBA00023002"/>
    </source>
</evidence>
<comment type="caution">
    <text evidence="3">The sequence shown here is derived from an EMBL/GenBank/DDBJ whole genome shotgun (WGS) entry which is preliminary data.</text>
</comment>
<dbReference type="Gene3D" id="3.20.20.30">
    <property type="entry name" value="Luciferase-like domain"/>
    <property type="match status" value="1"/>
</dbReference>
<sequence length="297" mass="31596">MDYGHSPSFGINIDPDAQDFASSLALAQQADRSGLDYFGVQDHPYQPGYLDVWTMLTYLLAKTDRISGVPDVIDLQLRPPTLVAKAAASLAAMAGGRVQLGVGGGASAQEVAAMGGVPRSGSDMVAFTDEAIQVIRRALRGGAVQLDTVHHQIAGYQAGPVPAEPIEVWVGSMGPKMLAVTGRSSDGWVCPLNLYVPPGEVAGRQALIDEAARTAGRDPREIRRIYNVLGAIGDHRGGRGLIGSAQTWIDSLTEWTVELGFDTFIFWPTTDPAGQLEIFANEVMPAVRANVDEARNA</sequence>
<protein>
    <submittedName>
        <fullName evidence="3">LLM class flavin-dependent oxidoreductase</fullName>
    </submittedName>
</protein>
<evidence type="ECO:0000259" key="2">
    <source>
        <dbReference type="Pfam" id="PF00296"/>
    </source>
</evidence>
<evidence type="ECO:0000313" key="4">
    <source>
        <dbReference type="Proteomes" id="UP001501319"/>
    </source>
</evidence>
<gene>
    <name evidence="3" type="ORF">GCM10009744_12850</name>
</gene>
<proteinExistence type="predicted"/>
<keyword evidence="4" id="KW-1185">Reference proteome</keyword>
<dbReference type="Pfam" id="PF00296">
    <property type="entry name" value="Bac_luciferase"/>
    <property type="match status" value="1"/>
</dbReference>
<dbReference type="Proteomes" id="UP001501319">
    <property type="component" value="Unassembled WGS sequence"/>
</dbReference>
<dbReference type="PANTHER" id="PTHR43244">
    <property type="match status" value="1"/>
</dbReference>
<organism evidence="3 4">
    <name type="scientific">Kribbella alba</name>
    <dbReference type="NCBI Taxonomy" id="190197"/>
    <lineage>
        <taxon>Bacteria</taxon>
        <taxon>Bacillati</taxon>
        <taxon>Actinomycetota</taxon>
        <taxon>Actinomycetes</taxon>
        <taxon>Propionibacteriales</taxon>
        <taxon>Kribbellaceae</taxon>
        <taxon>Kribbella</taxon>
    </lineage>
</organism>
<dbReference type="InterPro" id="IPR050564">
    <property type="entry name" value="F420-G6PD/mer"/>
</dbReference>
<feature type="domain" description="Luciferase-like" evidence="2">
    <location>
        <begin position="16"/>
        <end position="234"/>
    </location>
</feature>
<dbReference type="CDD" id="cd01097">
    <property type="entry name" value="Tetrahydromethanopterin_reductase"/>
    <property type="match status" value="1"/>
</dbReference>
<keyword evidence="1" id="KW-0560">Oxidoreductase</keyword>
<reference evidence="3 4" key="1">
    <citation type="journal article" date="2019" name="Int. J. Syst. Evol. Microbiol.">
        <title>The Global Catalogue of Microorganisms (GCM) 10K type strain sequencing project: providing services to taxonomists for standard genome sequencing and annotation.</title>
        <authorList>
            <consortium name="The Broad Institute Genomics Platform"/>
            <consortium name="The Broad Institute Genome Sequencing Center for Infectious Disease"/>
            <person name="Wu L."/>
            <person name="Ma J."/>
        </authorList>
    </citation>
    <scope>NUCLEOTIDE SEQUENCE [LARGE SCALE GENOMIC DNA]</scope>
    <source>
        <strain evidence="3 4">JCM 14306</strain>
    </source>
</reference>
<evidence type="ECO:0000313" key="3">
    <source>
        <dbReference type="EMBL" id="GAA1626392.1"/>
    </source>
</evidence>
<dbReference type="PANTHER" id="PTHR43244:SF1">
    <property type="entry name" value="5,10-METHYLENETETRAHYDROMETHANOPTERIN REDUCTASE"/>
    <property type="match status" value="1"/>
</dbReference>
<dbReference type="InterPro" id="IPR036661">
    <property type="entry name" value="Luciferase-like_sf"/>
</dbReference>
<dbReference type="RefSeq" id="WP_344109822.1">
    <property type="nucleotide sequence ID" value="NZ_BAAANE010000003.1"/>
</dbReference>
<dbReference type="EMBL" id="BAAANE010000003">
    <property type="protein sequence ID" value="GAA1626392.1"/>
    <property type="molecule type" value="Genomic_DNA"/>
</dbReference>
<dbReference type="SUPFAM" id="SSF51679">
    <property type="entry name" value="Bacterial luciferase-like"/>
    <property type="match status" value="1"/>
</dbReference>
<accession>A0ABN2F1L6</accession>
<name>A0ABN2F1L6_9ACTN</name>